<organism evidence="1">
    <name type="scientific">Nicotiana tabacum</name>
    <name type="common">Common tobacco</name>
    <dbReference type="NCBI Taxonomy" id="4097"/>
    <lineage>
        <taxon>Eukaryota</taxon>
        <taxon>Viridiplantae</taxon>
        <taxon>Streptophyta</taxon>
        <taxon>Embryophyta</taxon>
        <taxon>Tracheophyta</taxon>
        <taxon>Spermatophyta</taxon>
        <taxon>Magnoliopsida</taxon>
        <taxon>eudicotyledons</taxon>
        <taxon>Gunneridae</taxon>
        <taxon>Pentapetalae</taxon>
        <taxon>asterids</taxon>
        <taxon>lamiids</taxon>
        <taxon>Solanales</taxon>
        <taxon>Solanaceae</taxon>
        <taxon>Nicotianoideae</taxon>
        <taxon>Nicotianeae</taxon>
        <taxon>Nicotiana</taxon>
    </lineage>
</organism>
<sequence>MTTTSETKLSLKLLIDTKARKVVFAEAEKDCVDFLFHILSLPVGSVVRLLKEKGMNGCLPNLYGSIENLNDTYIQSKEGKNILLKPNSPVGISSIPLLLLSDDVPTQKTLYKRSYSCSSSYATDDPNAICPNCGTHMSAYLKYVAPPIVKGAAAAKGGLVKEAVTFMVMDDLVVKPTSAISSITSFDKLNVKDAGVLQEKVVNIGVEEALKLLKASFESKTVLTSVFLSHVKAEK</sequence>
<dbReference type="OrthoDB" id="2014278at2759"/>
<dbReference type="Pfam" id="PF05056">
    <property type="entry name" value="DUF674"/>
    <property type="match status" value="1"/>
</dbReference>
<evidence type="ECO:0008006" key="2">
    <source>
        <dbReference type="Google" id="ProtNLM"/>
    </source>
</evidence>
<dbReference type="PaxDb" id="4097-A0A1S3XJU0"/>
<dbReference type="KEGG" id="nta:107766048"/>
<dbReference type="OMA" id="PACSHAM"/>
<dbReference type="PANTHER" id="PTHR33103">
    <property type="entry name" value="OS01G0153900 PROTEIN"/>
    <property type="match status" value="1"/>
</dbReference>
<dbReference type="RefSeq" id="XP_016440245.1">
    <property type="nucleotide sequence ID" value="XM_016584759.1"/>
</dbReference>
<dbReference type="STRING" id="4097.A0A1S3XJU0"/>
<dbReference type="AlphaFoldDB" id="A0A1S3XJU0"/>
<dbReference type="InterPro" id="IPR007750">
    <property type="entry name" value="DUF674"/>
</dbReference>
<gene>
    <name evidence="1" type="primary">LOC107766048</name>
</gene>
<protein>
    <recommendedName>
        <fullName evidence="2">DUF674 domain-containing protein</fullName>
    </recommendedName>
</protein>
<evidence type="ECO:0000313" key="1">
    <source>
        <dbReference type="RefSeq" id="XP_016440245.1"/>
    </source>
</evidence>
<dbReference type="PANTHER" id="PTHR33103:SF108">
    <property type="entry name" value="DUF674 DOMAIN-CONTAINING PROTEIN"/>
    <property type="match status" value="1"/>
</dbReference>
<name>A0A1S3XJU0_TOBAC</name>
<reference evidence="1" key="1">
    <citation type="submission" date="2025-08" db="UniProtKB">
        <authorList>
            <consortium name="RefSeq"/>
        </authorList>
    </citation>
    <scope>IDENTIFICATION</scope>
</reference>
<proteinExistence type="predicted"/>
<accession>A0A1S3XJU0</accession>